<dbReference type="HAMAP" id="MF_00097">
    <property type="entry name" value="TMP_synthase"/>
    <property type="match status" value="1"/>
</dbReference>
<comment type="catalytic activity">
    <reaction evidence="7 9 10">
        <text>2-(2-carboxy-4-methylthiazol-5-yl)ethyl phosphate + 4-amino-2-methyl-5-(diphosphooxymethyl)pyrimidine + 2 H(+) = thiamine phosphate + CO2 + diphosphate</text>
        <dbReference type="Rhea" id="RHEA:47848"/>
        <dbReference type="ChEBI" id="CHEBI:15378"/>
        <dbReference type="ChEBI" id="CHEBI:16526"/>
        <dbReference type="ChEBI" id="CHEBI:33019"/>
        <dbReference type="ChEBI" id="CHEBI:37575"/>
        <dbReference type="ChEBI" id="CHEBI:57841"/>
        <dbReference type="ChEBI" id="CHEBI:62890"/>
        <dbReference type="EC" id="2.5.1.3"/>
    </reaction>
</comment>
<dbReference type="RefSeq" id="WP_028789557.1">
    <property type="nucleotide sequence ID" value="NZ_JPVU01000008.1"/>
</dbReference>
<keyword evidence="4 9" id="KW-0460">Magnesium</keyword>
<evidence type="ECO:0000256" key="4">
    <source>
        <dbReference type="ARBA" id="ARBA00022842"/>
    </source>
</evidence>
<dbReference type="OrthoDB" id="9812206at2"/>
<evidence type="ECO:0000256" key="8">
    <source>
        <dbReference type="ARBA" id="ARBA00047883"/>
    </source>
</evidence>
<dbReference type="EMBL" id="JPVU01000008">
    <property type="protein sequence ID" value="KFN93779.1"/>
    <property type="molecule type" value="Genomic_DNA"/>
</dbReference>
<proteinExistence type="inferred from homology"/>
<dbReference type="GO" id="GO:0009228">
    <property type="term" value="P:thiamine biosynthetic process"/>
    <property type="evidence" value="ECO:0007669"/>
    <property type="project" value="UniProtKB-KW"/>
</dbReference>
<reference evidence="13 14" key="1">
    <citation type="submission" date="2014-08" db="EMBL/GenBank/DDBJ databases">
        <title>Genome sequence of Tetragenococcus muriaticus.</title>
        <authorList>
            <person name="Chuea-nongthon C."/>
            <person name="Rodtong S."/>
            <person name="Yongsawatdigul J."/>
            <person name="Steele J.L."/>
            <person name="Liu X.-y."/>
            <person name="Speers J."/>
            <person name="Glasner J.D."/>
            <person name="Neeno-Eckwall E.C."/>
        </authorList>
    </citation>
    <scope>NUCLEOTIDE SEQUENCE [LARGE SCALE GENOMIC DNA]</scope>
    <source>
        <strain evidence="13 14">PMC-11-5</strain>
    </source>
</reference>
<keyword evidence="3 9" id="KW-0479">Metal-binding</keyword>
<comment type="catalytic activity">
    <reaction evidence="8 9 10">
        <text>2-[(2R,5Z)-2-carboxy-4-methylthiazol-5(2H)-ylidene]ethyl phosphate + 4-amino-2-methyl-5-(diphosphooxymethyl)pyrimidine + 2 H(+) = thiamine phosphate + CO2 + diphosphate</text>
        <dbReference type="Rhea" id="RHEA:47844"/>
        <dbReference type="ChEBI" id="CHEBI:15378"/>
        <dbReference type="ChEBI" id="CHEBI:16526"/>
        <dbReference type="ChEBI" id="CHEBI:33019"/>
        <dbReference type="ChEBI" id="CHEBI:37575"/>
        <dbReference type="ChEBI" id="CHEBI:57841"/>
        <dbReference type="ChEBI" id="CHEBI:62899"/>
        <dbReference type="EC" id="2.5.1.3"/>
    </reaction>
</comment>
<feature type="binding site" evidence="9">
    <location>
        <begin position="183"/>
        <end position="184"/>
    </location>
    <ligand>
        <name>2-[(2R,5Z)-2-carboxy-4-methylthiazol-5(2H)-ylidene]ethyl phosphate</name>
        <dbReference type="ChEBI" id="CHEBI:62899"/>
    </ligand>
</feature>
<dbReference type="PATRIC" id="fig|1302649.3.peg.51"/>
<feature type="binding site" evidence="9">
    <location>
        <begin position="133"/>
        <end position="135"/>
    </location>
    <ligand>
        <name>2-[(2R,5Z)-2-carboxy-4-methylthiazol-5(2H)-ylidene]ethyl phosphate</name>
        <dbReference type="ChEBI" id="CHEBI:62899"/>
    </ligand>
</feature>
<feature type="binding site" evidence="9">
    <location>
        <begin position="37"/>
        <end position="41"/>
    </location>
    <ligand>
        <name>4-amino-2-methyl-5-(diphosphooxymethyl)pyrimidine</name>
        <dbReference type="ChEBI" id="CHEBI:57841"/>
    </ligand>
</feature>
<feature type="binding site" evidence="9">
    <location>
        <position position="163"/>
    </location>
    <ligand>
        <name>2-[(2R,5Z)-2-carboxy-4-methylthiazol-5(2H)-ylidene]ethyl phosphate</name>
        <dbReference type="ChEBI" id="CHEBI:62899"/>
    </ligand>
</feature>
<dbReference type="GO" id="GO:0000287">
    <property type="term" value="F:magnesium ion binding"/>
    <property type="evidence" value="ECO:0007669"/>
    <property type="project" value="UniProtKB-UniRule"/>
</dbReference>
<dbReference type="Pfam" id="PF02581">
    <property type="entry name" value="TMP-TENI"/>
    <property type="match status" value="1"/>
</dbReference>
<dbReference type="GO" id="GO:0005737">
    <property type="term" value="C:cytoplasm"/>
    <property type="evidence" value="ECO:0007669"/>
    <property type="project" value="TreeGrafter"/>
</dbReference>
<dbReference type="GO" id="GO:0009229">
    <property type="term" value="P:thiamine diphosphate biosynthetic process"/>
    <property type="evidence" value="ECO:0007669"/>
    <property type="project" value="UniProtKB-UniRule"/>
</dbReference>
<name>A0A091C9K5_9ENTE</name>
<evidence type="ECO:0000259" key="12">
    <source>
        <dbReference type="Pfam" id="PF02581"/>
    </source>
</evidence>
<evidence type="ECO:0000313" key="13">
    <source>
        <dbReference type="EMBL" id="KFN93779.1"/>
    </source>
</evidence>
<evidence type="ECO:0000313" key="14">
    <source>
        <dbReference type="Proteomes" id="UP000029380"/>
    </source>
</evidence>
<dbReference type="Gene3D" id="3.20.20.70">
    <property type="entry name" value="Aldolase class I"/>
    <property type="match status" value="1"/>
</dbReference>
<dbReference type="SUPFAM" id="SSF51391">
    <property type="entry name" value="Thiamin phosphate synthase"/>
    <property type="match status" value="1"/>
</dbReference>
<dbReference type="InterPro" id="IPR034291">
    <property type="entry name" value="TMP_synthase"/>
</dbReference>
<organism evidence="13 14">
    <name type="scientific">Tetragenococcus muriaticus PMC-11-5</name>
    <dbReference type="NCBI Taxonomy" id="1302649"/>
    <lineage>
        <taxon>Bacteria</taxon>
        <taxon>Bacillati</taxon>
        <taxon>Bacillota</taxon>
        <taxon>Bacilli</taxon>
        <taxon>Lactobacillales</taxon>
        <taxon>Enterococcaceae</taxon>
        <taxon>Tetragenococcus</taxon>
    </lineage>
</organism>
<evidence type="ECO:0000256" key="7">
    <source>
        <dbReference type="ARBA" id="ARBA00047851"/>
    </source>
</evidence>
<feature type="binding site" evidence="9">
    <location>
        <position position="107"/>
    </location>
    <ligand>
        <name>4-amino-2-methyl-5-(diphosphooxymethyl)pyrimidine</name>
        <dbReference type="ChEBI" id="CHEBI:57841"/>
    </ligand>
</feature>
<evidence type="ECO:0000256" key="5">
    <source>
        <dbReference type="ARBA" id="ARBA00022977"/>
    </source>
</evidence>
<accession>A0A091C9K5</accession>
<feature type="binding site" evidence="9">
    <location>
        <position position="136"/>
    </location>
    <ligand>
        <name>4-amino-2-methyl-5-(diphosphooxymethyl)pyrimidine</name>
        <dbReference type="ChEBI" id="CHEBI:57841"/>
    </ligand>
</feature>
<comment type="pathway">
    <text evidence="1 9 11">Cofactor biosynthesis; thiamine diphosphate biosynthesis; thiamine phosphate from 4-amino-2-methyl-5-diphosphomethylpyrimidine and 4-methyl-5-(2-phosphoethyl)-thiazole: step 1/1.</text>
</comment>
<dbReference type="NCBIfam" id="TIGR00693">
    <property type="entry name" value="thiE"/>
    <property type="match status" value="1"/>
</dbReference>
<dbReference type="CDD" id="cd00564">
    <property type="entry name" value="TMP_TenI"/>
    <property type="match status" value="1"/>
</dbReference>
<dbReference type="InterPro" id="IPR022998">
    <property type="entry name" value="ThiamineP_synth_TenI"/>
</dbReference>
<feature type="binding site" evidence="9">
    <location>
        <position position="69"/>
    </location>
    <ligand>
        <name>4-amino-2-methyl-5-(diphosphooxymethyl)pyrimidine</name>
        <dbReference type="ChEBI" id="CHEBI:57841"/>
    </ligand>
</feature>
<dbReference type="GO" id="GO:0004789">
    <property type="term" value="F:thiamine-phosphate diphosphorylase activity"/>
    <property type="evidence" value="ECO:0007669"/>
    <property type="project" value="UniProtKB-UniRule"/>
</dbReference>
<comment type="function">
    <text evidence="9">Condenses 4-methyl-5-(beta-hydroxyethyl)thiazole monophosphate (THZ-P) and 2-methyl-4-amino-5-hydroxymethyl pyrimidine pyrophosphate (HMP-PP) to form thiamine monophosphate (TMP).</text>
</comment>
<feature type="binding site" evidence="9">
    <location>
        <position position="70"/>
    </location>
    <ligand>
        <name>Mg(2+)</name>
        <dbReference type="ChEBI" id="CHEBI:18420"/>
    </ligand>
</feature>
<dbReference type="EC" id="2.5.1.3" evidence="9"/>
<feature type="domain" description="Thiamine phosphate synthase/TenI" evidence="12">
    <location>
        <begin position="7"/>
        <end position="186"/>
    </location>
</feature>
<evidence type="ECO:0000256" key="1">
    <source>
        <dbReference type="ARBA" id="ARBA00005165"/>
    </source>
</evidence>
<keyword evidence="2 9" id="KW-0808">Transferase</keyword>
<evidence type="ECO:0000256" key="11">
    <source>
        <dbReference type="RuleBase" id="RU004253"/>
    </source>
</evidence>
<dbReference type="Proteomes" id="UP000029380">
    <property type="component" value="Unassembled WGS sequence"/>
</dbReference>
<evidence type="ECO:0000256" key="6">
    <source>
        <dbReference type="ARBA" id="ARBA00047334"/>
    </source>
</evidence>
<dbReference type="InterPro" id="IPR013785">
    <property type="entry name" value="Aldolase_TIM"/>
</dbReference>
<keyword evidence="5 9" id="KW-0784">Thiamine biosynthesis</keyword>
<dbReference type="UniPathway" id="UPA00060">
    <property type="reaction ID" value="UER00141"/>
</dbReference>
<dbReference type="FunFam" id="3.20.20.70:FF:000096">
    <property type="entry name" value="Thiamine-phosphate synthase"/>
    <property type="match status" value="1"/>
</dbReference>
<protein>
    <recommendedName>
        <fullName evidence="9">Thiamine-phosphate synthase</fullName>
        <shortName evidence="9">TP synthase</shortName>
        <shortName evidence="9">TPS</shortName>
        <ecNumber evidence="9">2.5.1.3</ecNumber>
    </recommendedName>
    <alternativeName>
        <fullName evidence="9">Thiamine-phosphate pyrophosphorylase</fullName>
        <shortName evidence="9">TMP pyrophosphorylase</shortName>
        <shortName evidence="9">TMP-PPase</shortName>
    </alternativeName>
</protein>
<dbReference type="InterPro" id="IPR036206">
    <property type="entry name" value="ThiamineP_synth_sf"/>
</dbReference>
<comment type="similarity">
    <text evidence="9 10">Belongs to the thiamine-phosphate synthase family.</text>
</comment>
<comment type="catalytic activity">
    <reaction evidence="6 9 10">
        <text>4-methyl-5-(2-phosphooxyethyl)-thiazole + 4-amino-2-methyl-5-(diphosphooxymethyl)pyrimidine + H(+) = thiamine phosphate + diphosphate</text>
        <dbReference type="Rhea" id="RHEA:22328"/>
        <dbReference type="ChEBI" id="CHEBI:15378"/>
        <dbReference type="ChEBI" id="CHEBI:33019"/>
        <dbReference type="ChEBI" id="CHEBI:37575"/>
        <dbReference type="ChEBI" id="CHEBI:57841"/>
        <dbReference type="ChEBI" id="CHEBI:58296"/>
        <dbReference type="EC" id="2.5.1.3"/>
    </reaction>
</comment>
<evidence type="ECO:0000256" key="10">
    <source>
        <dbReference type="RuleBase" id="RU003826"/>
    </source>
</evidence>
<evidence type="ECO:0000256" key="9">
    <source>
        <dbReference type="HAMAP-Rule" id="MF_00097"/>
    </source>
</evidence>
<comment type="cofactor">
    <cofactor evidence="9">
        <name>Mg(2+)</name>
        <dbReference type="ChEBI" id="CHEBI:18420"/>
    </cofactor>
    <text evidence="9">Binds 1 Mg(2+) ion per subunit.</text>
</comment>
<gene>
    <name evidence="9" type="primary">thiE</name>
    <name evidence="13" type="ORF">TMUPMC115_0051</name>
</gene>
<comment type="caution">
    <text evidence="13">The sequence shown here is derived from an EMBL/GenBank/DDBJ whole genome shotgun (WGS) entry which is preliminary data.</text>
</comment>
<evidence type="ECO:0000256" key="3">
    <source>
        <dbReference type="ARBA" id="ARBA00022723"/>
    </source>
</evidence>
<feature type="binding site" evidence="9">
    <location>
        <position position="89"/>
    </location>
    <ligand>
        <name>Mg(2+)</name>
        <dbReference type="ChEBI" id="CHEBI:18420"/>
    </ligand>
</feature>
<dbReference type="AlphaFoldDB" id="A0A091C9K5"/>
<dbReference type="PANTHER" id="PTHR20857">
    <property type="entry name" value="THIAMINE-PHOSPHATE PYROPHOSPHORYLASE"/>
    <property type="match status" value="1"/>
</dbReference>
<sequence length="209" mass="23121">MRTDMSLYLVTARYGENDEEFLEKIEEACKNGVSMVQLREKEITTFAYYELANKVKKVTDRYQIPLIINDRVDICLAVDAAGVHIGDDELPTGVTRSLIGNKILGRSVKSVLQAKEEQKNGADYLGVGAVFPTATKEKAQSTSLKTLKQVTQQVRIPVVAIGGITEERIKSFDHIGIDGVAVVSEIMKASDIGKKVRQMKKEFAQLEGK</sequence>
<dbReference type="PANTHER" id="PTHR20857:SF15">
    <property type="entry name" value="THIAMINE-PHOSPHATE SYNTHASE"/>
    <property type="match status" value="1"/>
</dbReference>
<evidence type="ECO:0000256" key="2">
    <source>
        <dbReference type="ARBA" id="ARBA00022679"/>
    </source>
</evidence>